<evidence type="ECO:0000313" key="2">
    <source>
        <dbReference type="Proteomes" id="UP000245137"/>
    </source>
</evidence>
<sequence length="256" mass="29871">MMTEDFEFQENGIFWTVIDRPVGRQALPTWIADAHINWMDGYDNSPRVTFKTRGNPSEWEGKRWRREGKGDYFAEHEDGRLDHYFHRGQLARRKIEMYVDFAGNPHVYRPLKSGWPRRTVDILATTQEDGYAGRAYQITMESGETALLRGPWYGLARPGYVAFSFVDLGASWRSRSVSNRWRRPWFKETACFGLYMRTDVWVAALARFCPEIELAIVKHSNIVSLEPFKPEWGVPKCVIHERKRQAFLASQSRAAE</sequence>
<dbReference type="OrthoDB" id="8480288at2"/>
<accession>A0A2U1SSU1</accession>
<dbReference type="EMBL" id="PUIV01000006">
    <property type="protein sequence ID" value="PWB94684.1"/>
    <property type="molecule type" value="Genomic_DNA"/>
</dbReference>
<gene>
    <name evidence="1" type="ORF">C5689_06365</name>
</gene>
<dbReference type="Proteomes" id="UP000245137">
    <property type="component" value="Unassembled WGS sequence"/>
</dbReference>
<comment type="caution">
    <text evidence="1">The sequence shown here is derived from an EMBL/GenBank/DDBJ whole genome shotgun (WGS) entry which is preliminary data.</text>
</comment>
<keyword evidence="2" id="KW-1185">Reference proteome</keyword>
<organism evidence="1 2">
    <name type="scientific">Methylosinus sporium</name>
    <dbReference type="NCBI Taxonomy" id="428"/>
    <lineage>
        <taxon>Bacteria</taxon>
        <taxon>Pseudomonadati</taxon>
        <taxon>Pseudomonadota</taxon>
        <taxon>Alphaproteobacteria</taxon>
        <taxon>Hyphomicrobiales</taxon>
        <taxon>Methylocystaceae</taxon>
        <taxon>Methylosinus</taxon>
    </lineage>
</organism>
<dbReference type="RefSeq" id="WP_108916437.1">
    <property type="nucleotide sequence ID" value="NZ_BGJY01000018.1"/>
</dbReference>
<protein>
    <submittedName>
        <fullName evidence="1">Uncharacterized protein</fullName>
    </submittedName>
</protein>
<reference evidence="1 2" key="1">
    <citation type="journal article" date="2018" name="Appl. Microbiol. Biotechnol.">
        <title>Co-cultivation of the strictly anaerobic methanogen Methanosarcina barkeri with aerobic methanotrophs in an oxygen-limited membrane bioreactor.</title>
        <authorList>
            <person name="In 't Zandt M.H."/>
            <person name="van den Bosch T.J.M."/>
            <person name="Rijkers R."/>
            <person name="van Kessel M.A.H.J."/>
            <person name="Jetten M.S.M."/>
            <person name="Welte C.U."/>
        </authorList>
    </citation>
    <scope>NUCLEOTIDE SEQUENCE [LARGE SCALE GENOMIC DNA]</scope>
    <source>
        <strain evidence="1 2">DSM 17706</strain>
    </source>
</reference>
<name>A0A2U1SSU1_METSR</name>
<proteinExistence type="predicted"/>
<evidence type="ECO:0000313" key="1">
    <source>
        <dbReference type="EMBL" id="PWB94684.1"/>
    </source>
</evidence>
<dbReference type="AlphaFoldDB" id="A0A2U1SSU1"/>